<evidence type="ECO:0000256" key="10">
    <source>
        <dbReference type="ARBA" id="ARBA00023237"/>
    </source>
</evidence>
<keyword evidence="6 15" id="KW-0732">Signal</keyword>
<evidence type="ECO:0000256" key="4">
    <source>
        <dbReference type="ARBA" id="ARBA00022452"/>
    </source>
</evidence>
<evidence type="ECO:0000256" key="1">
    <source>
        <dbReference type="ARBA" id="ARBA00004571"/>
    </source>
</evidence>
<dbReference type="InterPro" id="IPR000531">
    <property type="entry name" value="Beta-barrel_TonB"/>
</dbReference>
<evidence type="ECO:0000256" key="7">
    <source>
        <dbReference type="ARBA" id="ARBA00023077"/>
    </source>
</evidence>
<dbReference type="OrthoDB" id="8530571at2"/>
<keyword evidence="4 11" id="KW-1134">Transmembrane beta strand</keyword>
<evidence type="ECO:0000256" key="5">
    <source>
        <dbReference type="ARBA" id="ARBA00022692"/>
    </source>
</evidence>
<dbReference type="SUPFAM" id="SSF56935">
    <property type="entry name" value="Porins"/>
    <property type="match status" value="1"/>
</dbReference>
<keyword evidence="9 18" id="KW-0675">Receptor</keyword>
<keyword evidence="5 11" id="KW-0812">Transmembrane</keyword>
<dbReference type="AlphaFoldDB" id="A0A4R6QTJ6"/>
<dbReference type="InterPro" id="IPR036942">
    <property type="entry name" value="Beta-barrel_TonB_sf"/>
</dbReference>
<dbReference type="InParanoid" id="A0A4R6QTJ6"/>
<feature type="chain" id="PRO_5020971253" evidence="15">
    <location>
        <begin position="27"/>
        <end position="964"/>
    </location>
</feature>
<evidence type="ECO:0000256" key="11">
    <source>
        <dbReference type="PROSITE-ProRule" id="PRU01360"/>
    </source>
</evidence>
<name>A0A4R6QTJ6_9BURK</name>
<reference evidence="18 19" key="1">
    <citation type="submission" date="2019-03" db="EMBL/GenBank/DDBJ databases">
        <title>Genomic Encyclopedia of Type Strains, Phase IV (KMG-IV): sequencing the most valuable type-strain genomes for metagenomic binning, comparative biology and taxonomic classification.</title>
        <authorList>
            <person name="Goeker M."/>
        </authorList>
    </citation>
    <scope>NUCLEOTIDE SEQUENCE [LARGE SCALE GENOMIC DNA]</scope>
    <source>
        <strain evidence="18 19">DSM 16998</strain>
    </source>
</reference>
<proteinExistence type="inferred from homology"/>
<comment type="subcellular location">
    <subcellularLocation>
        <location evidence="1 11">Cell outer membrane</location>
        <topology evidence="1 11">Multi-pass membrane protein</topology>
    </subcellularLocation>
</comment>
<organism evidence="18 19">
    <name type="scientific">Roseateles toxinivorans</name>
    <dbReference type="NCBI Taxonomy" id="270368"/>
    <lineage>
        <taxon>Bacteria</taxon>
        <taxon>Pseudomonadati</taxon>
        <taxon>Pseudomonadota</taxon>
        <taxon>Betaproteobacteria</taxon>
        <taxon>Burkholderiales</taxon>
        <taxon>Sphaerotilaceae</taxon>
        <taxon>Roseateles</taxon>
    </lineage>
</organism>
<evidence type="ECO:0000259" key="16">
    <source>
        <dbReference type="Pfam" id="PF00593"/>
    </source>
</evidence>
<feature type="domain" description="TonB-dependent receptor-like beta-barrel" evidence="16">
    <location>
        <begin position="401"/>
        <end position="924"/>
    </location>
</feature>
<accession>A0A4R6QTJ6</accession>
<evidence type="ECO:0000313" key="18">
    <source>
        <dbReference type="EMBL" id="TDP74403.1"/>
    </source>
</evidence>
<keyword evidence="8 11" id="KW-0472">Membrane</keyword>
<evidence type="ECO:0000256" key="3">
    <source>
        <dbReference type="ARBA" id="ARBA00022448"/>
    </source>
</evidence>
<dbReference type="PROSITE" id="PS01156">
    <property type="entry name" value="TONB_DEPENDENT_REC_2"/>
    <property type="match status" value="1"/>
</dbReference>
<dbReference type="InterPro" id="IPR010917">
    <property type="entry name" value="TonB_rcpt_CS"/>
</dbReference>
<protein>
    <submittedName>
        <fullName evidence="18">TonB-dependent receptor-like protein</fullName>
    </submittedName>
</protein>
<evidence type="ECO:0000256" key="14">
    <source>
        <dbReference type="SAM" id="MobiDB-lite"/>
    </source>
</evidence>
<dbReference type="InterPro" id="IPR039426">
    <property type="entry name" value="TonB-dep_rcpt-like"/>
</dbReference>
<evidence type="ECO:0000256" key="6">
    <source>
        <dbReference type="ARBA" id="ARBA00022729"/>
    </source>
</evidence>
<dbReference type="GO" id="GO:0009279">
    <property type="term" value="C:cell outer membrane"/>
    <property type="evidence" value="ECO:0007669"/>
    <property type="project" value="UniProtKB-SubCell"/>
</dbReference>
<keyword evidence="10 11" id="KW-0998">Cell outer membrane</keyword>
<dbReference type="Proteomes" id="UP000295361">
    <property type="component" value="Unassembled WGS sequence"/>
</dbReference>
<gene>
    <name evidence="18" type="ORF">DES47_101461</name>
</gene>
<evidence type="ECO:0000256" key="2">
    <source>
        <dbReference type="ARBA" id="ARBA00009810"/>
    </source>
</evidence>
<sequence>MFKKSKICTGVLVAMGGWAMTAPAMAQQQLERIEVTGSRIKSISLEGTSPVAVIGEKEIKTDGVRNVESLLNNLPQVFADQGGNVVNGSTGTATVNLRGLGADRTLVLVNGRRLPLGSPTNTAADLNQIPAALIKRVEVLTGGASAVYGSDAVAGVVNFIMNDKFQGVQFDVNHSFFNHGQQGTAGVADLVAGRAATNAKEFQVPGDKSADGKSTDISLLIGSNFADNKGNATLFFSYKKDDALLQSERDFSACTVSSGAAGFACGGSGTNATGRITNLTTGRVYTNGDTSGTARIFANATDQYNFGPINHYQRPSERYGFNASANYELTDTAKVYGEFSFHDDLTVAQIAPGGAFGSVHTANFDNPLLSASWKAALGLVNPGDSTDYVLQRRNVEGGGRQSEFRNTSFRGVVGVKGEIGKWSYDAFAIRAKVIYSQNENNYFLSPRIDRAMDVVNVNGVATCASVVNGSDPSCVPYNPWLLGGVTAAQLNYLQTPGFRKGTTNLAVEGASLSSDLGEYGIRMPGAKNGVGVAFGLEHRRDELALSTDPATAAGELSGSGGPTKGLAGKTTVNDVFGEVRVPILEGKPMAELLSVNGSYRHSEYGTGTSTNTYGVGGEWAPVKAVKFRGSYQQAVRAPNVVELFQAQGNNLYDNDADPCAGATPTASLAACARTGVTPAQYGTIQDSPAGQYNYLAGGNPNLKPETAKSTTFGVVLTPMRDLSVTVDYFDIKVKDTISNIDPTTTLAKCLENGDPIFCSLITRDRLGTLWLLPQASIVGTNLNLGSTRTSGFDFGLNYGHRIGAYGSLGLSFVGTLLKKLETEEIKGQGTYDCVGLYGPNKCGSPNPEWRHKMRGTWASPWGFDLSVTWRYLSKVTLQTASDNPLLKGTVNAVERDLAAQNYLDLAGSWKVTKGLTLSGGINNLLDKDPPITSQLATGAGNGNTYPSVYDALGRKIFLSATYKF</sequence>
<dbReference type="PROSITE" id="PS52016">
    <property type="entry name" value="TONB_DEPENDENT_REC_3"/>
    <property type="match status" value="1"/>
</dbReference>
<feature type="region of interest" description="Disordered" evidence="14">
    <location>
        <begin position="547"/>
        <end position="568"/>
    </location>
</feature>
<feature type="signal peptide" evidence="15">
    <location>
        <begin position="1"/>
        <end position="26"/>
    </location>
</feature>
<keyword evidence="3 11" id="KW-0813">Transport</keyword>
<dbReference type="InterPro" id="IPR037066">
    <property type="entry name" value="Plug_dom_sf"/>
</dbReference>
<dbReference type="EMBL" id="SNXS01000001">
    <property type="protein sequence ID" value="TDP74403.1"/>
    <property type="molecule type" value="Genomic_DNA"/>
</dbReference>
<dbReference type="PANTHER" id="PTHR47234:SF2">
    <property type="entry name" value="TONB-DEPENDENT RECEPTOR"/>
    <property type="match status" value="1"/>
</dbReference>
<keyword evidence="19" id="KW-1185">Reference proteome</keyword>
<keyword evidence="7 13" id="KW-0798">TonB box</keyword>
<evidence type="ECO:0000256" key="9">
    <source>
        <dbReference type="ARBA" id="ARBA00023170"/>
    </source>
</evidence>
<dbReference type="InterPro" id="IPR012910">
    <property type="entry name" value="Plug_dom"/>
</dbReference>
<evidence type="ECO:0000256" key="12">
    <source>
        <dbReference type="PROSITE-ProRule" id="PRU10144"/>
    </source>
</evidence>
<dbReference type="Gene3D" id="2.170.130.10">
    <property type="entry name" value="TonB-dependent receptor, plug domain"/>
    <property type="match status" value="1"/>
</dbReference>
<comment type="similarity">
    <text evidence="2 11 13">Belongs to the TonB-dependent receptor family.</text>
</comment>
<evidence type="ECO:0000256" key="15">
    <source>
        <dbReference type="SAM" id="SignalP"/>
    </source>
</evidence>
<evidence type="ECO:0000259" key="17">
    <source>
        <dbReference type="Pfam" id="PF07715"/>
    </source>
</evidence>
<evidence type="ECO:0000256" key="13">
    <source>
        <dbReference type="RuleBase" id="RU003357"/>
    </source>
</evidence>
<feature type="domain" description="TonB-dependent receptor plug" evidence="17">
    <location>
        <begin position="47"/>
        <end position="156"/>
    </location>
</feature>
<dbReference type="Pfam" id="PF00593">
    <property type="entry name" value="TonB_dep_Rec_b-barrel"/>
    <property type="match status" value="1"/>
</dbReference>
<dbReference type="RefSeq" id="WP_133699031.1">
    <property type="nucleotide sequence ID" value="NZ_SNXS01000001.1"/>
</dbReference>
<evidence type="ECO:0000313" key="19">
    <source>
        <dbReference type="Proteomes" id="UP000295361"/>
    </source>
</evidence>
<dbReference type="Gene3D" id="2.40.170.20">
    <property type="entry name" value="TonB-dependent receptor, beta-barrel domain"/>
    <property type="match status" value="1"/>
</dbReference>
<dbReference type="Pfam" id="PF07715">
    <property type="entry name" value="Plug"/>
    <property type="match status" value="1"/>
</dbReference>
<evidence type="ECO:0000256" key="8">
    <source>
        <dbReference type="ARBA" id="ARBA00023136"/>
    </source>
</evidence>
<feature type="short sequence motif" description="TonB C-terminal box" evidence="12">
    <location>
        <begin position="947"/>
        <end position="964"/>
    </location>
</feature>
<dbReference type="PANTHER" id="PTHR47234">
    <property type="match status" value="1"/>
</dbReference>
<comment type="caution">
    <text evidence="18">The sequence shown here is derived from an EMBL/GenBank/DDBJ whole genome shotgun (WGS) entry which is preliminary data.</text>
</comment>